<keyword evidence="2" id="KW-1185">Reference proteome</keyword>
<accession>S7ZS99</accession>
<dbReference type="AlphaFoldDB" id="S7ZS99"/>
<dbReference type="EMBL" id="KB644415">
    <property type="protein sequence ID" value="EPS33595.1"/>
    <property type="molecule type" value="Genomic_DNA"/>
</dbReference>
<sequence length="66" mass="7571">MLSFYFELLTPFFRLRSGVVSARDFEKASWPGVTTSLSLSLLFFPPHLFILNDSLRSNLPFLFLGL</sequence>
<reference evidence="1 2" key="1">
    <citation type="journal article" date="2013" name="PLoS ONE">
        <title>Genomic and secretomic analyses reveal unique features of the lignocellulolytic enzyme system of Penicillium decumbens.</title>
        <authorList>
            <person name="Liu G."/>
            <person name="Zhang L."/>
            <person name="Wei X."/>
            <person name="Zou G."/>
            <person name="Qin Y."/>
            <person name="Ma L."/>
            <person name="Li J."/>
            <person name="Zheng H."/>
            <person name="Wang S."/>
            <person name="Wang C."/>
            <person name="Xun L."/>
            <person name="Zhao G.-P."/>
            <person name="Zhou Z."/>
            <person name="Qu Y."/>
        </authorList>
    </citation>
    <scope>NUCLEOTIDE SEQUENCE [LARGE SCALE GENOMIC DNA]</scope>
    <source>
        <strain evidence="2">114-2 / CGMCC 5302</strain>
    </source>
</reference>
<organism evidence="1 2">
    <name type="scientific">Penicillium oxalicum (strain 114-2 / CGMCC 5302)</name>
    <name type="common">Penicillium decumbens</name>
    <dbReference type="NCBI Taxonomy" id="933388"/>
    <lineage>
        <taxon>Eukaryota</taxon>
        <taxon>Fungi</taxon>
        <taxon>Dikarya</taxon>
        <taxon>Ascomycota</taxon>
        <taxon>Pezizomycotina</taxon>
        <taxon>Eurotiomycetes</taxon>
        <taxon>Eurotiomycetidae</taxon>
        <taxon>Eurotiales</taxon>
        <taxon>Aspergillaceae</taxon>
        <taxon>Penicillium</taxon>
    </lineage>
</organism>
<dbReference type="HOGENOM" id="CLU_2831978_0_0_1"/>
<evidence type="ECO:0000313" key="1">
    <source>
        <dbReference type="EMBL" id="EPS33595.1"/>
    </source>
</evidence>
<gene>
    <name evidence="1" type="ORF">PDE_08557</name>
</gene>
<protein>
    <submittedName>
        <fullName evidence="1">Uncharacterized protein</fullName>
    </submittedName>
</protein>
<evidence type="ECO:0000313" key="2">
    <source>
        <dbReference type="Proteomes" id="UP000019376"/>
    </source>
</evidence>
<name>S7ZS99_PENO1</name>
<dbReference type="Proteomes" id="UP000019376">
    <property type="component" value="Unassembled WGS sequence"/>
</dbReference>
<proteinExistence type="predicted"/>